<feature type="transmembrane region" description="Helical" evidence="4">
    <location>
        <begin position="54"/>
        <end position="73"/>
    </location>
</feature>
<dbReference type="GO" id="GO:0005375">
    <property type="term" value="F:copper ion transmembrane transporter activity"/>
    <property type="evidence" value="ECO:0007669"/>
    <property type="project" value="UniProtKB-UniRule"/>
</dbReference>
<dbReference type="GO" id="GO:0016020">
    <property type="term" value="C:membrane"/>
    <property type="evidence" value="ECO:0007669"/>
    <property type="project" value="UniProtKB-SubCell"/>
</dbReference>
<protein>
    <recommendedName>
        <fullName evidence="4">Copper transport protein</fullName>
    </recommendedName>
</protein>
<evidence type="ECO:0000256" key="3">
    <source>
        <dbReference type="ARBA" id="ARBA00023136"/>
    </source>
</evidence>
<dbReference type="Proteomes" id="UP000799437">
    <property type="component" value="Unassembled WGS sequence"/>
</dbReference>
<evidence type="ECO:0000313" key="6">
    <source>
        <dbReference type="Proteomes" id="UP000799437"/>
    </source>
</evidence>
<keyword evidence="2 4" id="KW-1133">Transmembrane helix</keyword>
<gene>
    <name evidence="5" type="ORF">EJ05DRAFT_504367</name>
</gene>
<keyword evidence="4" id="KW-0406">Ion transport</keyword>
<dbReference type="GeneID" id="54488614"/>
<keyword evidence="3 4" id="KW-0472">Membrane</keyword>
<name>A0A6A6VUM6_9PEZI</name>
<dbReference type="OrthoDB" id="161814at2759"/>
<evidence type="ECO:0000256" key="1">
    <source>
        <dbReference type="ARBA" id="ARBA00022692"/>
    </source>
</evidence>
<organism evidence="5 6">
    <name type="scientific">Pseudovirgaria hyperparasitica</name>
    <dbReference type="NCBI Taxonomy" id="470096"/>
    <lineage>
        <taxon>Eukaryota</taxon>
        <taxon>Fungi</taxon>
        <taxon>Dikarya</taxon>
        <taxon>Ascomycota</taxon>
        <taxon>Pezizomycotina</taxon>
        <taxon>Dothideomycetes</taxon>
        <taxon>Dothideomycetes incertae sedis</taxon>
        <taxon>Acrospermales</taxon>
        <taxon>Acrospermaceae</taxon>
        <taxon>Pseudovirgaria</taxon>
    </lineage>
</organism>
<comment type="similarity">
    <text evidence="4">Belongs to the copper transporter (Ctr) (TC 1.A.56) family. SLC31A subfamily.</text>
</comment>
<keyword evidence="4" id="KW-0186">Copper</keyword>
<keyword evidence="4" id="KW-0813">Transport</keyword>
<sequence>MDHSHMDHGHMDHGHMGHGGMDMPSDMCNMNMLFTWSTENLCIVFKHWHVRGTFSLLVSLLGVVLLTAGYELVRDVSRRYEAYELGMLRVGDGDRASGLPSRYLRSFCATGVRDGGEGG</sequence>
<keyword evidence="6" id="KW-1185">Reference proteome</keyword>
<keyword evidence="1 4" id="KW-0812">Transmembrane</keyword>
<dbReference type="Pfam" id="PF04145">
    <property type="entry name" value="Ctr"/>
    <property type="match status" value="1"/>
</dbReference>
<comment type="subcellular location">
    <subcellularLocation>
        <location evidence="4">Membrane</location>
        <topology evidence="4">Multi-pass membrane protein</topology>
    </subcellularLocation>
</comment>
<keyword evidence="4" id="KW-0187">Copper transport</keyword>
<dbReference type="AlphaFoldDB" id="A0A6A6VUM6"/>
<evidence type="ECO:0000313" key="5">
    <source>
        <dbReference type="EMBL" id="KAF2754272.1"/>
    </source>
</evidence>
<proteinExistence type="inferred from homology"/>
<reference evidence="5" key="1">
    <citation type="journal article" date="2020" name="Stud. Mycol.">
        <title>101 Dothideomycetes genomes: a test case for predicting lifestyles and emergence of pathogens.</title>
        <authorList>
            <person name="Haridas S."/>
            <person name="Albert R."/>
            <person name="Binder M."/>
            <person name="Bloem J."/>
            <person name="Labutti K."/>
            <person name="Salamov A."/>
            <person name="Andreopoulos B."/>
            <person name="Baker S."/>
            <person name="Barry K."/>
            <person name="Bills G."/>
            <person name="Bluhm B."/>
            <person name="Cannon C."/>
            <person name="Castanera R."/>
            <person name="Culley D."/>
            <person name="Daum C."/>
            <person name="Ezra D."/>
            <person name="Gonzalez J."/>
            <person name="Henrissat B."/>
            <person name="Kuo A."/>
            <person name="Liang C."/>
            <person name="Lipzen A."/>
            <person name="Lutzoni F."/>
            <person name="Magnuson J."/>
            <person name="Mondo S."/>
            <person name="Nolan M."/>
            <person name="Ohm R."/>
            <person name="Pangilinan J."/>
            <person name="Park H.-J."/>
            <person name="Ramirez L."/>
            <person name="Alfaro M."/>
            <person name="Sun H."/>
            <person name="Tritt A."/>
            <person name="Yoshinaga Y."/>
            <person name="Zwiers L.-H."/>
            <person name="Turgeon B."/>
            <person name="Goodwin S."/>
            <person name="Spatafora J."/>
            <person name="Crous P."/>
            <person name="Grigoriev I."/>
        </authorList>
    </citation>
    <scope>NUCLEOTIDE SEQUENCE</scope>
    <source>
        <strain evidence="5">CBS 121739</strain>
    </source>
</reference>
<dbReference type="EMBL" id="ML996581">
    <property type="protein sequence ID" value="KAF2754272.1"/>
    <property type="molecule type" value="Genomic_DNA"/>
</dbReference>
<dbReference type="InterPro" id="IPR007274">
    <property type="entry name" value="Cop_transporter"/>
</dbReference>
<evidence type="ECO:0000256" key="2">
    <source>
        <dbReference type="ARBA" id="ARBA00022989"/>
    </source>
</evidence>
<evidence type="ECO:0000256" key="4">
    <source>
        <dbReference type="RuleBase" id="RU367022"/>
    </source>
</evidence>
<dbReference type="RefSeq" id="XP_033596723.1">
    <property type="nucleotide sequence ID" value="XM_033747560.1"/>
</dbReference>
<accession>A0A6A6VUM6</accession>